<comment type="caution">
    <text evidence="2">The sequence shown here is derived from an EMBL/GenBank/DDBJ whole genome shotgun (WGS) entry which is preliminary data.</text>
</comment>
<dbReference type="EMBL" id="ALPT02000005">
    <property type="protein sequence ID" value="KGA98766.1"/>
    <property type="molecule type" value="Genomic_DNA"/>
</dbReference>
<reference evidence="2 4" key="1">
    <citation type="journal article" date="2014" name="Genome Announc.">
        <title>Draft Genome Sequence of Bacillus alcalophilus AV1934, a Classic Alkaliphile Isolated from Human Feces in 1934.</title>
        <authorList>
            <person name="Attie O."/>
            <person name="Jayaprakash A."/>
            <person name="Shah H."/>
            <person name="Paulsen I.T."/>
            <person name="Morino M."/>
            <person name="Takahashi Y."/>
            <person name="Narumi I."/>
            <person name="Sachidanandam R."/>
            <person name="Satoh K."/>
            <person name="Ito M."/>
            <person name="Krulwich T.A."/>
        </authorList>
    </citation>
    <scope>NUCLEOTIDE SEQUENCE [LARGE SCALE GENOMIC DNA]</scope>
    <source>
        <strain evidence="2 4">AV1934</strain>
    </source>
</reference>
<name>A0A094WPQ6_ALKAL</name>
<evidence type="ECO:0000313" key="2">
    <source>
        <dbReference type="EMBL" id="KGA98766.1"/>
    </source>
</evidence>
<evidence type="ECO:0000313" key="4">
    <source>
        <dbReference type="Proteomes" id="UP000002754"/>
    </source>
</evidence>
<evidence type="ECO:0000313" key="5">
    <source>
        <dbReference type="Proteomes" id="UP000297014"/>
    </source>
</evidence>
<dbReference type="eggNOG" id="COG0287">
    <property type="taxonomic scope" value="Bacteria"/>
</dbReference>
<reference evidence="3 5" key="2">
    <citation type="submission" date="2014-01" db="EMBL/GenBank/DDBJ databases">
        <title>Draft genome sequencing of Bacillus alcalophilus CGMCC 1.3604.</title>
        <authorList>
            <person name="Yang J."/>
            <person name="Diao L."/>
            <person name="Yang S."/>
        </authorList>
    </citation>
    <scope>NUCLEOTIDE SEQUENCE [LARGE SCALE GENOMIC DNA]</scope>
    <source>
        <strain evidence="3 5">CGMCC 1.3604</strain>
    </source>
</reference>
<dbReference type="Proteomes" id="UP000002754">
    <property type="component" value="Unassembled WGS sequence"/>
</dbReference>
<dbReference type="Proteomes" id="UP000297014">
    <property type="component" value="Unassembled WGS sequence"/>
</dbReference>
<feature type="domain" description="Pyrroline-5-carboxylate reductase catalytic N-terminal" evidence="1">
    <location>
        <begin position="4"/>
        <end position="79"/>
    </location>
</feature>
<keyword evidence="4" id="KW-1185">Reference proteome</keyword>
<dbReference type="STRING" id="1218173.BALCAV_0202345"/>
<dbReference type="InterPro" id="IPR028939">
    <property type="entry name" value="P5C_Rdtase_cat_N"/>
</dbReference>
<dbReference type="Gene3D" id="3.40.50.720">
    <property type="entry name" value="NAD(P)-binding Rossmann-like Domain"/>
    <property type="match status" value="1"/>
</dbReference>
<dbReference type="EMBL" id="JALP01000017">
    <property type="protein sequence ID" value="THG92166.1"/>
    <property type="molecule type" value="Genomic_DNA"/>
</dbReference>
<evidence type="ECO:0000259" key="1">
    <source>
        <dbReference type="Pfam" id="PF03807"/>
    </source>
</evidence>
<organism evidence="2 4">
    <name type="scientific">Alkalihalobacillus alcalophilus ATCC 27647 = CGMCC 1.3604</name>
    <dbReference type="NCBI Taxonomy" id="1218173"/>
    <lineage>
        <taxon>Bacteria</taxon>
        <taxon>Bacillati</taxon>
        <taxon>Bacillota</taxon>
        <taxon>Bacilli</taxon>
        <taxon>Bacillales</taxon>
        <taxon>Bacillaceae</taxon>
        <taxon>Alkalihalobacillus</taxon>
    </lineage>
</organism>
<dbReference type="AlphaFoldDB" id="A0A094WPQ6"/>
<protein>
    <recommendedName>
        <fullName evidence="1">Pyrroline-5-carboxylate reductase catalytic N-terminal domain-containing protein</fullName>
    </recommendedName>
</protein>
<sequence length="229" mass="26111">MNVIVGSGRLAETLLSFWRENETVAIYSRNEQTALQLQQRYSFARYWSKEELRAATRLFLCLPKEGYADFFAEMKGVLQADVEIIHMATALMSAEVRKWCSFDKIIACKLAGHAKEAMAQKEMTLVLPKESAFFEKTLKQLFSSEVRIVIGTESDTKRANQLATKMTLQLIQSFEQQWQEQGLPQELFESSAKQIISGVNKAYFTGDLGGFAKKIKEQLEQEKSNDSIR</sequence>
<proteinExistence type="predicted"/>
<gene>
    <name evidence="3" type="ORF">AJ85_16495</name>
    <name evidence="2" type="ORF">BALCAV_0202345</name>
</gene>
<evidence type="ECO:0000313" key="3">
    <source>
        <dbReference type="EMBL" id="THG92166.1"/>
    </source>
</evidence>
<accession>A0A094WPQ6</accession>
<dbReference type="InterPro" id="IPR036291">
    <property type="entry name" value="NAD(P)-bd_dom_sf"/>
</dbReference>
<dbReference type="Pfam" id="PF03807">
    <property type="entry name" value="F420_oxidored"/>
    <property type="match status" value="1"/>
</dbReference>
<dbReference type="SUPFAM" id="SSF51735">
    <property type="entry name" value="NAD(P)-binding Rossmann-fold domains"/>
    <property type="match status" value="1"/>
</dbReference>